<name>A0A9P6F9H4_9FUNG</name>
<sequence>MSSKIANTVKSALGGAKKTVGSVLGNETMQASGKIQQAEAHAANLAARAEQQAKGVADSAKGAAQKTVGAATGNKSMEAKGHINSARGAAERKV</sequence>
<comment type="caution">
    <text evidence="2">The sequence shown here is derived from an EMBL/GenBank/DDBJ whole genome shotgun (WGS) entry which is preliminary data.</text>
</comment>
<evidence type="ECO:0000256" key="1">
    <source>
        <dbReference type="SAM" id="MobiDB-lite"/>
    </source>
</evidence>
<dbReference type="Proteomes" id="UP000723463">
    <property type="component" value="Unassembled WGS sequence"/>
</dbReference>
<organism evidence="2 3">
    <name type="scientific">Mortierella hygrophila</name>
    <dbReference type="NCBI Taxonomy" id="979708"/>
    <lineage>
        <taxon>Eukaryota</taxon>
        <taxon>Fungi</taxon>
        <taxon>Fungi incertae sedis</taxon>
        <taxon>Mucoromycota</taxon>
        <taxon>Mortierellomycotina</taxon>
        <taxon>Mortierellomycetes</taxon>
        <taxon>Mortierellales</taxon>
        <taxon>Mortierellaceae</taxon>
        <taxon>Mortierella</taxon>
    </lineage>
</organism>
<gene>
    <name evidence="2" type="ORF">EC957_010664</name>
</gene>
<dbReference type="EMBL" id="JAAAXW010000069">
    <property type="protein sequence ID" value="KAF9545579.1"/>
    <property type="molecule type" value="Genomic_DNA"/>
</dbReference>
<dbReference type="AlphaFoldDB" id="A0A9P6F9H4"/>
<evidence type="ECO:0008006" key="4">
    <source>
        <dbReference type="Google" id="ProtNLM"/>
    </source>
</evidence>
<feature type="region of interest" description="Disordered" evidence="1">
    <location>
        <begin position="67"/>
        <end position="94"/>
    </location>
</feature>
<evidence type="ECO:0000313" key="3">
    <source>
        <dbReference type="Proteomes" id="UP000723463"/>
    </source>
</evidence>
<accession>A0A9P6F9H4</accession>
<dbReference type="SUPFAM" id="SSF69047">
    <property type="entry name" value="Hypothetical protein YjbJ"/>
    <property type="match status" value="1"/>
</dbReference>
<proteinExistence type="predicted"/>
<dbReference type="InterPro" id="IPR036629">
    <property type="entry name" value="YjbJ_sf"/>
</dbReference>
<keyword evidence="3" id="KW-1185">Reference proteome</keyword>
<reference evidence="2" key="1">
    <citation type="journal article" date="2020" name="Fungal Divers.">
        <title>Resolving the Mortierellaceae phylogeny through synthesis of multi-gene phylogenetics and phylogenomics.</title>
        <authorList>
            <person name="Vandepol N."/>
            <person name="Liber J."/>
            <person name="Desiro A."/>
            <person name="Na H."/>
            <person name="Kennedy M."/>
            <person name="Barry K."/>
            <person name="Grigoriev I.V."/>
            <person name="Miller A.N."/>
            <person name="O'Donnell K."/>
            <person name="Stajich J.E."/>
            <person name="Bonito G."/>
        </authorList>
    </citation>
    <scope>NUCLEOTIDE SEQUENCE</scope>
    <source>
        <strain evidence="2">NRRL 2591</strain>
    </source>
</reference>
<protein>
    <recommendedName>
        <fullName evidence="4">CsbD family protein</fullName>
    </recommendedName>
</protein>
<evidence type="ECO:0000313" key="2">
    <source>
        <dbReference type="EMBL" id="KAF9545579.1"/>
    </source>
</evidence>